<accession>A0ABP5HP98</accession>
<name>A0ABP5HP98_9ACTN</name>
<evidence type="ECO:0000313" key="2">
    <source>
        <dbReference type="EMBL" id="GAA2083625.1"/>
    </source>
</evidence>
<keyword evidence="3" id="KW-1185">Reference proteome</keyword>
<reference evidence="3" key="1">
    <citation type="journal article" date="2019" name="Int. J. Syst. Evol. Microbiol.">
        <title>The Global Catalogue of Microorganisms (GCM) 10K type strain sequencing project: providing services to taxonomists for standard genome sequencing and annotation.</title>
        <authorList>
            <consortium name="The Broad Institute Genomics Platform"/>
            <consortium name="The Broad Institute Genome Sequencing Center for Infectious Disease"/>
            <person name="Wu L."/>
            <person name="Ma J."/>
        </authorList>
    </citation>
    <scope>NUCLEOTIDE SEQUENCE [LARGE SCALE GENOMIC DNA]</scope>
    <source>
        <strain evidence="3">JCM 15749</strain>
    </source>
</reference>
<dbReference type="Proteomes" id="UP001501480">
    <property type="component" value="Unassembled WGS sequence"/>
</dbReference>
<feature type="domain" description="DUF5926" evidence="1">
    <location>
        <begin position="26"/>
        <end position="283"/>
    </location>
</feature>
<organism evidence="2 3">
    <name type="scientific">Aeromicrobium halocynthiae</name>
    <dbReference type="NCBI Taxonomy" id="560557"/>
    <lineage>
        <taxon>Bacteria</taxon>
        <taxon>Bacillati</taxon>
        <taxon>Actinomycetota</taxon>
        <taxon>Actinomycetes</taxon>
        <taxon>Propionibacteriales</taxon>
        <taxon>Nocardioidaceae</taxon>
        <taxon>Aeromicrobium</taxon>
    </lineage>
</organism>
<dbReference type="EMBL" id="BAAAPY010000011">
    <property type="protein sequence ID" value="GAA2083625.1"/>
    <property type="molecule type" value="Genomic_DNA"/>
</dbReference>
<evidence type="ECO:0000313" key="3">
    <source>
        <dbReference type="Proteomes" id="UP001501480"/>
    </source>
</evidence>
<dbReference type="RefSeq" id="WP_344329521.1">
    <property type="nucleotide sequence ID" value="NZ_BAAAPY010000011.1"/>
</dbReference>
<comment type="caution">
    <text evidence="2">The sequence shown here is derived from an EMBL/GenBank/DDBJ whole genome shotgun (WGS) entry which is preliminary data.</text>
</comment>
<sequence>MGKKSRRNRQNAEPRKQRMPYVARTFGGLPNEGDWIALREFVPSGTADVALTDGGTVRFCSLLPGNGAGIRRPDGDLWIGLQVQHNFGDVSRDLAHMVATGRAVEPGNPVPVTDPGVGDRLQDVVDPASPFDVTVHDGFDWWVEGTDAEGSDALAAANESIAPTERLTSVDAAYWTRMGDRRYLRWVITQEEDRVLDAFARLHESDADRLGDGTRLIGMFRAHGLLVPVWEMDETVADGAEPLETPVAALRERLDEALADTSDLTSEQRRVRNGLASRQVTIR</sequence>
<gene>
    <name evidence="2" type="ORF">GCM10009821_26010</name>
</gene>
<evidence type="ECO:0000259" key="1">
    <source>
        <dbReference type="Pfam" id="PF19348"/>
    </source>
</evidence>
<dbReference type="Pfam" id="PF19348">
    <property type="entry name" value="DUF5926"/>
    <property type="match status" value="1"/>
</dbReference>
<protein>
    <submittedName>
        <fullName evidence="2">DUF5926 family protein</fullName>
    </submittedName>
</protein>
<proteinExistence type="predicted"/>
<dbReference type="InterPro" id="IPR045970">
    <property type="entry name" value="DUF5926"/>
</dbReference>